<dbReference type="Pfam" id="PF00072">
    <property type="entry name" value="Response_reg"/>
    <property type="match status" value="1"/>
</dbReference>
<dbReference type="Pfam" id="PF12833">
    <property type="entry name" value="HTH_18"/>
    <property type="match status" value="1"/>
</dbReference>
<accession>A0A1G9N9H1</accession>
<evidence type="ECO:0000259" key="10">
    <source>
        <dbReference type="PROSITE" id="PS01124"/>
    </source>
</evidence>
<dbReference type="Proteomes" id="UP000182347">
    <property type="component" value="Unassembled WGS sequence"/>
</dbReference>
<dbReference type="InterPro" id="IPR001789">
    <property type="entry name" value="Sig_transdc_resp-reg_receiver"/>
</dbReference>
<evidence type="ECO:0000256" key="5">
    <source>
        <dbReference type="ARBA" id="ARBA00023015"/>
    </source>
</evidence>
<evidence type="ECO:0000256" key="1">
    <source>
        <dbReference type="ARBA" id="ARBA00004496"/>
    </source>
</evidence>
<keyword evidence="2" id="KW-0963">Cytoplasm</keyword>
<dbReference type="GO" id="GO:0003700">
    <property type="term" value="F:DNA-binding transcription factor activity"/>
    <property type="evidence" value="ECO:0007669"/>
    <property type="project" value="InterPro"/>
</dbReference>
<evidence type="ECO:0000313" key="13">
    <source>
        <dbReference type="Proteomes" id="UP000182347"/>
    </source>
</evidence>
<dbReference type="AlphaFoldDB" id="A0A1G9N9H1"/>
<keyword evidence="5" id="KW-0805">Transcription regulation</keyword>
<dbReference type="GO" id="GO:0005737">
    <property type="term" value="C:cytoplasm"/>
    <property type="evidence" value="ECO:0007669"/>
    <property type="project" value="UniProtKB-SubCell"/>
</dbReference>
<evidence type="ECO:0000259" key="11">
    <source>
        <dbReference type="PROSITE" id="PS50110"/>
    </source>
</evidence>
<evidence type="ECO:0000256" key="4">
    <source>
        <dbReference type="ARBA" id="ARBA00023012"/>
    </source>
</evidence>
<evidence type="ECO:0000256" key="9">
    <source>
        <dbReference type="SAM" id="Coils"/>
    </source>
</evidence>
<evidence type="ECO:0000313" key="12">
    <source>
        <dbReference type="EMBL" id="SDL82961.1"/>
    </source>
</evidence>
<keyword evidence="3 8" id="KW-0597">Phosphoprotein</keyword>
<dbReference type="GO" id="GO:0043565">
    <property type="term" value="F:sequence-specific DNA binding"/>
    <property type="evidence" value="ECO:0007669"/>
    <property type="project" value="InterPro"/>
</dbReference>
<dbReference type="GO" id="GO:0000160">
    <property type="term" value="P:phosphorelay signal transduction system"/>
    <property type="evidence" value="ECO:0007669"/>
    <property type="project" value="UniProtKB-KW"/>
</dbReference>
<dbReference type="PANTHER" id="PTHR42713:SF3">
    <property type="entry name" value="TRANSCRIPTIONAL REGULATORY PROTEIN HPTR"/>
    <property type="match status" value="1"/>
</dbReference>
<dbReference type="PROSITE" id="PS01124">
    <property type="entry name" value="HTH_ARAC_FAMILY_2"/>
    <property type="match status" value="1"/>
</dbReference>
<evidence type="ECO:0000256" key="3">
    <source>
        <dbReference type="ARBA" id="ARBA00022553"/>
    </source>
</evidence>
<dbReference type="SUPFAM" id="SSF46689">
    <property type="entry name" value="Homeodomain-like"/>
    <property type="match status" value="1"/>
</dbReference>
<keyword evidence="6" id="KW-0238">DNA-binding</keyword>
<dbReference type="PROSITE" id="PS50110">
    <property type="entry name" value="RESPONSE_REGULATORY"/>
    <property type="match status" value="1"/>
</dbReference>
<evidence type="ECO:0000256" key="8">
    <source>
        <dbReference type="PROSITE-ProRule" id="PRU00169"/>
    </source>
</evidence>
<dbReference type="PANTHER" id="PTHR42713">
    <property type="entry name" value="HISTIDINE KINASE-RELATED"/>
    <property type="match status" value="1"/>
</dbReference>
<dbReference type="RefSeq" id="WP_074597635.1">
    <property type="nucleotide sequence ID" value="NZ_FNHF01000001.1"/>
</dbReference>
<dbReference type="SMART" id="SM00342">
    <property type="entry name" value="HTH_ARAC"/>
    <property type="match status" value="1"/>
</dbReference>
<dbReference type="OrthoDB" id="342399at2"/>
<dbReference type="InterPro" id="IPR009057">
    <property type="entry name" value="Homeodomain-like_sf"/>
</dbReference>
<keyword evidence="13" id="KW-1185">Reference proteome</keyword>
<keyword evidence="9" id="KW-0175">Coiled coil</keyword>
<evidence type="ECO:0000256" key="2">
    <source>
        <dbReference type="ARBA" id="ARBA00022490"/>
    </source>
</evidence>
<dbReference type="SUPFAM" id="SSF52172">
    <property type="entry name" value="CheY-like"/>
    <property type="match status" value="1"/>
</dbReference>
<proteinExistence type="predicted"/>
<sequence>MYRVLLVDDEINILEGIAALVDWSGCKTFLQVKASNGQMAYELIRENRPDIVITDIKMPGMNGVELIQQVHRQYPDIRFIVLSGYDEFEFAKTAMECNVKHYLLKPSNEKKIEDALRQVVDELDEQNQKQDFLEKMRSHLQKVMPKAKEQFLKDYITNKSYSLQDWETYSQMFGLQTTSELFRLLVLVVDGTHEYEQQFALKEMVTERIEKLQSVPMSTTIGERIVLMLEDIPVKDLSEYIKEMKKTYKGFYQKTFTTAISNSGTINELRMLYNEAINCLTQRFYLANGSIITVQDIGKADDARFKDLQYDHEDLLLAVRSGNTEAMRQYLSDFFEDIHSRKLEVGLVKSHCLELYMSIIRQADQEDMDRYFQQIILFQQHNRFSEIKQYISDIAEEITAYHYERTKQTQTNIISRVISYVEANLAEEEMSLSKIASDVLYMNPDYLGKLFKKEKGERFSNFLINRRLEKAKRLIVETDHVKVFEVAEAVGFGNNPRYFGQVFKKHTGMTPTEYKMHSIKN</sequence>
<feature type="modified residue" description="4-aspartylphosphate" evidence="8">
    <location>
        <position position="55"/>
    </location>
</feature>
<dbReference type="EMBL" id="FNHF01000001">
    <property type="protein sequence ID" value="SDL82961.1"/>
    <property type="molecule type" value="Genomic_DNA"/>
</dbReference>
<organism evidence="12 13">
    <name type="scientific">Sediminibacillus halophilus</name>
    <dbReference type="NCBI Taxonomy" id="482461"/>
    <lineage>
        <taxon>Bacteria</taxon>
        <taxon>Bacillati</taxon>
        <taxon>Bacillota</taxon>
        <taxon>Bacilli</taxon>
        <taxon>Bacillales</taxon>
        <taxon>Bacillaceae</taxon>
        <taxon>Sediminibacillus</taxon>
    </lineage>
</organism>
<reference evidence="13" key="1">
    <citation type="submission" date="2016-10" db="EMBL/GenBank/DDBJ databases">
        <authorList>
            <person name="Varghese N."/>
            <person name="Submissions S."/>
        </authorList>
    </citation>
    <scope>NUCLEOTIDE SEQUENCE [LARGE SCALE GENOMIC DNA]</scope>
    <source>
        <strain evidence="13">CGMCC 1.6199</strain>
    </source>
</reference>
<dbReference type="SMART" id="SM00448">
    <property type="entry name" value="REC"/>
    <property type="match status" value="1"/>
</dbReference>
<feature type="domain" description="Response regulatory" evidence="11">
    <location>
        <begin position="3"/>
        <end position="120"/>
    </location>
</feature>
<dbReference type="Gene3D" id="3.40.50.2300">
    <property type="match status" value="1"/>
</dbReference>
<evidence type="ECO:0000256" key="7">
    <source>
        <dbReference type="ARBA" id="ARBA00023163"/>
    </source>
</evidence>
<dbReference type="InterPro" id="IPR018060">
    <property type="entry name" value="HTH_AraC"/>
</dbReference>
<feature type="domain" description="HTH araC/xylS-type" evidence="10">
    <location>
        <begin position="415"/>
        <end position="517"/>
    </location>
</feature>
<evidence type="ECO:0000256" key="6">
    <source>
        <dbReference type="ARBA" id="ARBA00023125"/>
    </source>
</evidence>
<keyword evidence="4" id="KW-0902">Two-component regulatory system</keyword>
<protein>
    <submittedName>
        <fullName evidence="12">Two-component system, response regulator YesN</fullName>
    </submittedName>
</protein>
<gene>
    <name evidence="12" type="ORF">SAMN05216244_0900</name>
</gene>
<feature type="coiled-coil region" evidence="9">
    <location>
        <begin position="109"/>
        <end position="136"/>
    </location>
</feature>
<dbReference type="CDD" id="cd17536">
    <property type="entry name" value="REC_YesN-like"/>
    <property type="match status" value="1"/>
</dbReference>
<dbReference type="InterPro" id="IPR011006">
    <property type="entry name" value="CheY-like_superfamily"/>
</dbReference>
<name>A0A1G9N9H1_9BACI</name>
<dbReference type="Gene3D" id="1.10.10.60">
    <property type="entry name" value="Homeodomain-like"/>
    <property type="match status" value="2"/>
</dbReference>
<dbReference type="STRING" id="482461.SAMN05216244_0900"/>
<keyword evidence="7" id="KW-0804">Transcription</keyword>
<comment type="subcellular location">
    <subcellularLocation>
        <location evidence="1">Cytoplasm</location>
    </subcellularLocation>
</comment>
<dbReference type="InterPro" id="IPR051552">
    <property type="entry name" value="HptR"/>
</dbReference>